<name>A0A1G7BQF9_9FLAO</name>
<dbReference type="Proteomes" id="UP000198517">
    <property type="component" value="Unassembled WGS sequence"/>
</dbReference>
<dbReference type="SUPFAM" id="SSF48403">
    <property type="entry name" value="Ankyrin repeat"/>
    <property type="match status" value="1"/>
</dbReference>
<gene>
    <name evidence="1" type="ORF">SAMN05421544_10655</name>
</gene>
<dbReference type="Gene3D" id="1.25.40.20">
    <property type="entry name" value="Ankyrin repeat-containing domain"/>
    <property type="match status" value="1"/>
</dbReference>
<protein>
    <submittedName>
        <fullName evidence="1">Ankyrin repeat-containing protein</fullName>
    </submittedName>
</protein>
<organism evidence="1 2">
    <name type="scientific">Riemerella columbipharyngis</name>
    <dbReference type="NCBI Taxonomy" id="1071918"/>
    <lineage>
        <taxon>Bacteria</taxon>
        <taxon>Pseudomonadati</taxon>
        <taxon>Bacteroidota</taxon>
        <taxon>Flavobacteriia</taxon>
        <taxon>Flavobacteriales</taxon>
        <taxon>Weeksellaceae</taxon>
        <taxon>Riemerella</taxon>
    </lineage>
</organism>
<dbReference type="Pfam" id="PF12796">
    <property type="entry name" value="Ank_2"/>
    <property type="match status" value="1"/>
</dbReference>
<dbReference type="AlphaFoldDB" id="A0A1G7BQF9"/>
<proteinExistence type="predicted"/>
<dbReference type="InterPro" id="IPR036770">
    <property type="entry name" value="Ankyrin_rpt-contain_sf"/>
</dbReference>
<evidence type="ECO:0000313" key="2">
    <source>
        <dbReference type="Proteomes" id="UP000198517"/>
    </source>
</evidence>
<keyword evidence="2" id="KW-1185">Reference proteome</keyword>
<dbReference type="STRING" id="1071918.SAMN05421544_10655"/>
<dbReference type="EMBL" id="FNAS01000006">
    <property type="protein sequence ID" value="SDE28425.1"/>
    <property type="molecule type" value="Genomic_DNA"/>
</dbReference>
<dbReference type="RefSeq" id="WP_092736332.1">
    <property type="nucleotide sequence ID" value="NZ_FNAS01000006.1"/>
</dbReference>
<dbReference type="OrthoDB" id="407974at2"/>
<sequence>MKKNYFDDRKLFITLNKNSIDEIISFLEPFGIDSYDRDGRTMLMNLIIERKEELLKSFMELNPNINSQDFNGYSALHFAVQEKFFTAIDLLLGKENLQIDLQDK</sequence>
<evidence type="ECO:0000313" key="1">
    <source>
        <dbReference type="EMBL" id="SDE28425.1"/>
    </source>
</evidence>
<dbReference type="InterPro" id="IPR002110">
    <property type="entry name" value="Ankyrin_rpt"/>
</dbReference>
<reference evidence="1 2" key="1">
    <citation type="submission" date="2016-10" db="EMBL/GenBank/DDBJ databases">
        <authorList>
            <person name="de Groot N.N."/>
        </authorList>
    </citation>
    <scope>NUCLEOTIDE SEQUENCE [LARGE SCALE GENOMIC DNA]</scope>
    <source>
        <strain evidence="1 2">DSM 24015</strain>
    </source>
</reference>
<accession>A0A1G7BQF9</accession>